<dbReference type="Proteomes" id="UP001253848">
    <property type="component" value="Unassembled WGS sequence"/>
</dbReference>
<dbReference type="RefSeq" id="WP_311500242.1">
    <property type="nucleotide sequence ID" value="NZ_JAVRHN010000007.1"/>
</dbReference>
<keyword evidence="3" id="KW-1185">Reference proteome</keyword>
<sequence length="596" mass="66785">MAVPFSFGQSRKISLQDLSEFKNPGKNWQIADDIYVDLDKSNKFRIEEGKGILVNEPKGRNNQDLYTEQEYGSIDLEFDYMMAPGSNSGIYLMGRYEVQLKDSWGSKNLTSAENGGVYERWDEKRPEGQKGYQGYAPRQNVSKAPGLWQNLKISFQAPQFDEKGNKTENAKLLKVELNGITIHENVELFGPTRGAVSMDEAPNGPLRIQGDHGAVAFRNFEVTSYDKPRPELSNLQVQVYGGRFNEVPTGLDSLPPEFEGKAVLLTSDLNTKSNQFLIRYTGDLEVKESGMYAFNLDTPGGTGLVRINNNAVVPFNARSGRGTVELSKGVVPIELLYSKYEDWVEPGLGMTVEGPGIREYLVTEGGGNYETVVNPILVEVNENTILRSFMDIPVSEESGGYRVTHSVNVGSPEQLHYTYDMNKGSLVQVWRGDFLDATPMWYSRGDGSSRPLGAVKHFGIPTLTLAKLNSPNQKWIKDTIGTQYRPLGYHLDDQNRPVFMYNTYGAEVTDAVQVLENGHGFQRTIQVQNPGPNLYARIARGSKIESVSKDLFIVDDKEYYLRLDNPDGTKPVLRTVEGQQELLMPLQEKLIYSILY</sequence>
<evidence type="ECO:0000259" key="1">
    <source>
        <dbReference type="PROSITE" id="PS51820"/>
    </source>
</evidence>
<protein>
    <submittedName>
        <fullName evidence="2">DUF1080 domain-containing protein</fullName>
    </submittedName>
</protein>
<feature type="domain" description="PA14" evidence="1">
    <location>
        <begin position="230"/>
        <end position="366"/>
    </location>
</feature>
<evidence type="ECO:0000313" key="3">
    <source>
        <dbReference type="Proteomes" id="UP001253848"/>
    </source>
</evidence>
<reference evidence="2 3" key="1">
    <citation type="submission" date="2023-09" db="EMBL/GenBank/DDBJ databases">
        <authorList>
            <person name="Rey-Velasco X."/>
        </authorList>
    </citation>
    <scope>NUCLEOTIDE SEQUENCE [LARGE SCALE GENOMIC DNA]</scope>
    <source>
        <strain evidence="2 3">F225</strain>
    </source>
</reference>
<dbReference type="EMBL" id="JAVRHN010000007">
    <property type="protein sequence ID" value="MDT0686943.1"/>
    <property type="molecule type" value="Genomic_DNA"/>
</dbReference>
<organism evidence="2 3">
    <name type="scientific">Autumnicola psychrophila</name>
    <dbReference type="NCBI Taxonomy" id="3075592"/>
    <lineage>
        <taxon>Bacteria</taxon>
        <taxon>Pseudomonadati</taxon>
        <taxon>Bacteroidota</taxon>
        <taxon>Flavobacteriia</taxon>
        <taxon>Flavobacteriales</taxon>
        <taxon>Flavobacteriaceae</taxon>
        <taxon>Autumnicola</taxon>
    </lineage>
</organism>
<dbReference type="PROSITE" id="PS51820">
    <property type="entry name" value="PA14"/>
    <property type="match status" value="1"/>
</dbReference>
<dbReference type="Pfam" id="PF06439">
    <property type="entry name" value="3keto-disac_hyd"/>
    <property type="match status" value="1"/>
</dbReference>
<dbReference type="InterPro" id="IPR037524">
    <property type="entry name" value="PA14/GLEYA"/>
</dbReference>
<name>A0ABU3DTA4_9FLAO</name>
<dbReference type="InterPro" id="IPR010496">
    <property type="entry name" value="AL/BT2_dom"/>
</dbReference>
<dbReference type="SUPFAM" id="SSF56988">
    <property type="entry name" value="Anthrax protective antigen"/>
    <property type="match status" value="1"/>
</dbReference>
<accession>A0ABU3DTA4</accession>
<dbReference type="Gene3D" id="2.60.120.560">
    <property type="entry name" value="Exo-inulinase, domain 1"/>
    <property type="match status" value="1"/>
</dbReference>
<comment type="caution">
    <text evidence="2">The sequence shown here is derived from an EMBL/GenBank/DDBJ whole genome shotgun (WGS) entry which is preliminary data.</text>
</comment>
<proteinExistence type="predicted"/>
<evidence type="ECO:0000313" key="2">
    <source>
        <dbReference type="EMBL" id="MDT0686943.1"/>
    </source>
</evidence>
<gene>
    <name evidence="2" type="ORF">RM541_11235</name>
</gene>